<dbReference type="GO" id="GO:0005525">
    <property type="term" value="F:GTP binding"/>
    <property type="evidence" value="ECO:0007669"/>
    <property type="project" value="UniProtKB-KW"/>
</dbReference>
<dbReference type="SMART" id="SM00174">
    <property type="entry name" value="RHO"/>
    <property type="match status" value="1"/>
</dbReference>
<dbReference type="SMART" id="SM00175">
    <property type="entry name" value="RAB"/>
    <property type="match status" value="1"/>
</dbReference>
<dbReference type="PRINTS" id="PR00449">
    <property type="entry name" value="RASTRNSFRMNG"/>
</dbReference>
<dbReference type="InParanoid" id="A0A2P6NTV5"/>
<keyword evidence="3" id="KW-0342">GTP-binding</keyword>
<protein>
    <submittedName>
        <fullName evidence="6">RAB1A, member RAS oncogene family</fullName>
    </submittedName>
</protein>
<dbReference type="InterPro" id="IPR005225">
    <property type="entry name" value="Small_GTP-bd"/>
</dbReference>
<dbReference type="FunFam" id="3.40.50.300:FF:001447">
    <property type="entry name" value="Ras-related protein Rab-1B"/>
    <property type="match status" value="1"/>
</dbReference>
<evidence type="ECO:0000256" key="4">
    <source>
        <dbReference type="ARBA" id="ARBA00023288"/>
    </source>
</evidence>
<evidence type="ECO:0000256" key="3">
    <source>
        <dbReference type="ARBA" id="ARBA00023134"/>
    </source>
</evidence>
<organism evidence="6 7">
    <name type="scientific">Planoprotostelium fungivorum</name>
    <dbReference type="NCBI Taxonomy" id="1890364"/>
    <lineage>
        <taxon>Eukaryota</taxon>
        <taxon>Amoebozoa</taxon>
        <taxon>Evosea</taxon>
        <taxon>Variosea</taxon>
        <taxon>Cavosteliida</taxon>
        <taxon>Cavosteliaceae</taxon>
        <taxon>Planoprotostelium</taxon>
    </lineage>
</organism>
<dbReference type="InterPro" id="IPR027417">
    <property type="entry name" value="P-loop_NTPase"/>
</dbReference>
<dbReference type="Pfam" id="PF00071">
    <property type="entry name" value="Ras"/>
    <property type="match status" value="1"/>
</dbReference>
<dbReference type="STRING" id="1890364.A0A2P6NTV5"/>
<keyword evidence="2" id="KW-0547">Nucleotide-binding</keyword>
<comment type="caution">
    <text evidence="6">The sequence shown here is derived from an EMBL/GenBank/DDBJ whole genome shotgun (WGS) entry which is preliminary data.</text>
</comment>
<evidence type="ECO:0000256" key="5">
    <source>
        <dbReference type="SAM" id="MobiDB-lite"/>
    </source>
</evidence>
<evidence type="ECO:0000256" key="1">
    <source>
        <dbReference type="ARBA" id="ARBA00006270"/>
    </source>
</evidence>
<dbReference type="Proteomes" id="UP000241769">
    <property type="component" value="Unassembled WGS sequence"/>
</dbReference>
<accession>A0A2P6NTV5</accession>
<feature type="compositionally biased region" description="Basic and acidic residues" evidence="5">
    <location>
        <begin position="297"/>
        <end position="308"/>
    </location>
</feature>
<evidence type="ECO:0000313" key="7">
    <source>
        <dbReference type="Proteomes" id="UP000241769"/>
    </source>
</evidence>
<evidence type="ECO:0000313" key="6">
    <source>
        <dbReference type="EMBL" id="PRP87394.1"/>
    </source>
</evidence>
<dbReference type="InterPro" id="IPR050305">
    <property type="entry name" value="Small_GTPase_Rab"/>
</dbReference>
<dbReference type="PROSITE" id="PS51419">
    <property type="entry name" value="RAB"/>
    <property type="match status" value="1"/>
</dbReference>
<dbReference type="AlphaFoldDB" id="A0A2P6NTV5"/>
<dbReference type="Gene3D" id="3.40.50.300">
    <property type="entry name" value="P-loop containing nucleotide triphosphate hydrolases"/>
    <property type="match status" value="1"/>
</dbReference>
<dbReference type="SUPFAM" id="SSF52540">
    <property type="entry name" value="P-loop containing nucleoside triphosphate hydrolases"/>
    <property type="match status" value="1"/>
</dbReference>
<keyword evidence="7" id="KW-1185">Reference proteome</keyword>
<dbReference type="PANTHER" id="PTHR47980">
    <property type="entry name" value="LD44762P"/>
    <property type="match status" value="1"/>
</dbReference>
<gene>
    <name evidence="6" type="ORF">PROFUN_00605</name>
</gene>
<keyword evidence="4" id="KW-0449">Lipoprotein</keyword>
<dbReference type="EMBL" id="MDYQ01000020">
    <property type="protein sequence ID" value="PRP87394.1"/>
    <property type="molecule type" value="Genomic_DNA"/>
</dbReference>
<proteinExistence type="inferred from homology"/>
<dbReference type="PROSITE" id="PS51421">
    <property type="entry name" value="RAS"/>
    <property type="match status" value="1"/>
</dbReference>
<comment type="similarity">
    <text evidence="1">Belongs to the small GTPase superfamily. Rab family.</text>
</comment>
<dbReference type="CDD" id="cd00154">
    <property type="entry name" value="Rab"/>
    <property type="match status" value="1"/>
</dbReference>
<dbReference type="SMART" id="SM00173">
    <property type="entry name" value="RAS"/>
    <property type="match status" value="1"/>
</dbReference>
<sequence length="308" mass="34356">MWLGSKIIGGHFENKQLLYCRVAKVIMQDNRRRQTNGRDRLTSNQPQRREYIQNSIESALNLLITLSLISMQCLQGDNYPLGQLKGLRWIGSRGLLETPPLFAHMADYDYHLKLVLLGDSGVGRTSLLNRFVDDSYTEGKKAAQDFRTKTITIGTKVVKLQVLDKDEEGIKKQGLVTVHSCRGAQGIMLVYDSTNPETFKSIKQGWIHDLEYAPQEALKILVATKTDHSDAGAVDKSTAQEFAESYEMQLVETSAKNGDNVEALFSRFAAAIIKTTDPDADLEDPEDSAKGKKKKGGDKDKDKNCIIS</sequence>
<name>A0A2P6NTV5_9EUKA</name>
<reference evidence="6 7" key="1">
    <citation type="journal article" date="2018" name="Genome Biol. Evol.">
        <title>Multiple Roots of Fruiting Body Formation in Amoebozoa.</title>
        <authorList>
            <person name="Hillmann F."/>
            <person name="Forbes G."/>
            <person name="Novohradska S."/>
            <person name="Ferling I."/>
            <person name="Riege K."/>
            <person name="Groth M."/>
            <person name="Westermann M."/>
            <person name="Marz M."/>
            <person name="Spaller T."/>
            <person name="Winckler T."/>
            <person name="Schaap P."/>
            <person name="Glockner G."/>
        </authorList>
    </citation>
    <scope>NUCLEOTIDE SEQUENCE [LARGE SCALE GENOMIC DNA]</scope>
    <source>
        <strain evidence="6 7">Jena</strain>
    </source>
</reference>
<feature type="region of interest" description="Disordered" evidence="5">
    <location>
        <begin position="276"/>
        <end position="308"/>
    </location>
</feature>
<dbReference type="NCBIfam" id="TIGR00231">
    <property type="entry name" value="small_GTP"/>
    <property type="match status" value="1"/>
</dbReference>
<dbReference type="InterPro" id="IPR001806">
    <property type="entry name" value="Small_GTPase"/>
</dbReference>
<evidence type="ECO:0000256" key="2">
    <source>
        <dbReference type="ARBA" id="ARBA00022741"/>
    </source>
</evidence>
<dbReference type="GO" id="GO:0003924">
    <property type="term" value="F:GTPase activity"/>
    <property type="evidence" value="ECO:0007669"/>
    <property type="project" value="InterPro"/>
</dbReference>